<name>A0AAN9BKY5_9CAEN</name>
<proteinExistence type="predicted"/>
<keyword evidence="1" id="KW-0732">Signal</keyword>
<evidence type="ECO:0000313" key="3">
    <source>
        <dbReference type="Proteomes" id="UP001374579"/>
    </source>
</evidence>
<comment type="caution">
    <text evidence="2">The sequence shown here is derived from an EMBL/GenBank/DDBJ whole genome shotgun (WGS) entry which is preliminary data.</text>
</comment>
<feature type="chain" id="PRO_5042840738" evidence="1">
    <location>
        <begin position="24"/>
        <end position="91"/>
    </location>
</feature>
<gene>
    <name evidence="2" type="ORF">V1264_015995</name>
</gene>
<dbReference type="Proteomes" id="UP001374579">
    <property type="component" value="Unassembled WGS sequence"/>
</dbReference>
<evidence type="ECO:0000313" key="2">
    <source>
        <dbReference type="EMBL" id="KAK7108221.1"/>
    </source>
</evidence>
<reference evidence="2 3" key="1">
    <citation type="submission" date="2024-02" db="EMBL/GenBank/DDBJ databases">
        <title>Chromosome-scale genome assembly of the rough periwinkle Littorina saxatilis.</title>
        <authorList>
            <person name="De Jode A."/>
            <person name="Faria R."/>
            <person name="Formenti G."/>
            <person name="Sims Y."/>
            <person name="Smith T.P."/>
            <person name="Tracey A."/>
            <person name="Wood J.M.D."/>
            <person name="Zagrodzka Z.B."/>
            <person name="Johannesson K."/>
            <person name="Butlin R.K."/>
            <person name="Leder E.H."/>
        </authorList>
    </citation>
    <scope>NUCLEOTIDE SEQUENCE [LARGE SCALE GENOMIC DNA]</scope>
    <source>
        <strain evidence="2">Snail1</strain>
        <tissue evidence="2">Muscle</tissue>
    </source>
</reference>
<dbReference type="AlphaFoldDB" id="A0AAN9BKY5"/>
<feature type="signal peptide" evidence="1">
    <location>
        <begin position="1"/>
        <end position="23"/>
    </location>
</feature>
<sequence length="91" mass="10192">MNTYGLFALTLLMSFALVTSLSAHAEEESRQVRAAATPRFPVKPPRYCTCEVRCCKHTLQKRRAVAAELNNPIIRHKRCCGCTNCAPHALF</sequence>
<protein>
    <submittedName>
        <fullName evidence="2">Uncharacterized protein</fullName>
    </submittedName>
</protein>
<organism evidence="2 3">
    <name type="scientific">Littorina saxatilis</name>
    <dbReference type="NCBI Taxonomy" id="31220"/>
    <lineage>
        <taxon>Eukaryota</taxon>
        <taxon>Metazoa</taxon>
        <taxon>Spiralia</taxon>
        <taxon>Lophotrochozoa</taxon>
        <taxon>Mollusca</taxon>
        <taxon>Gastropoda</taxon>
        <taxon>Caenogastropoda</taxon>
        <taxon>Littorinimorpha</taxon>
        <taxon>Littorinoidea</taxon>
        <taxon>Littorinidae</taxon>
        <taxon>Littorina</taxon>
    </lineage>
</organism>
<accession>A0AAN9BKY5</accession>
<keyword evidence="3" id="KW-1185">Reference proteome</keyword>
<dbReference type="EMBL" id="JBAMIC010000004">
    <property type="protein sequence ID" value="KAK7108221.1"/>
    <property type="molecule type" value="Genomic_DNA"/>
</dbReference>
<evidence type="ECO:0000256" key="1">
    <source>
        <dbReference type="SAM" id="SignalP"/>
    </source>
</evidence>